<dbReference type="Proteomes" id="UP000317315">
    <property type="component" value="Unassembled WGS sequence"/>
</dbReference>
<comment type="subcellular location">
    <subcellularLocation>
        <location evidence="1">Cell membrane</location>
        <topology evidence="1">Multi-pass membrane protein</topology>
    </subcellularLocation>
</comment>
<keyword evidence="10" id="KW-1185">Reference proteome</keyword>
<feature type="transmembrane region" description="Helical" evidence="8">
    <location>
        <begin position="272"/>
        <end position="294"/>
    </location>
</feature>
<keyword evidence="5 8" id="KW-0812">Transmembrane</keyword>
<name>A0A521BFB4_9BACT</name>
<dbReference type="Pfam" id="PF01594">
    <property type="entry name" value="AI-2E_transport"/>
    <property type="match status" value="1"/>
</dbReference>
<keyword evidence="6 8" id="KW-1133">Transmembrane helix</keyword>
<keyword evidence="3" id="KW-0813">Transport</keyword>
<feature type="transmembrane region" description="Helical" evidence="8">
    <location>
        <begin position="7"/>
        <end position="24"/>
    </location>
</feature>
<evidence type="ECO:0000256" key="2">
    <source>
        <dbReference type="ARBA" id="ARBA00009773"/>
    </source>
</evidence>
<evidence type="ECO:0000256" key="3">
    <source>
        <dbReference type="ARBA" id="ARBA00022448"/>
    </source>
</evidence>
<evidence type="ECO:0000256" key="5">
    <source>
        <dbReference type="ARBA" id="ARBA00022692"/>
    </source>
</evidence>
<feature type="transmembrane region" description="Helical" evidence="8">
    <location>
        <begin position="306"/>
        <end position="336"/>
    </location>
</feature>
<evidence type="ECO:0000256" key="7">
    <source>
        <dbReference type="ARBA" id="ARBA00023136"/>
    </source>
</evidence>
<evidence type="ECO:0000256" key="6">
    <source>
        <dbReference type="ARBA" id="ARBA00022989"/>
    </source>
</evidence>
<feature type="transmembrane region" description="Helical" evidence="8">
    <location>
        <begin position="235"/>
        <end position="265"/>
    </location>
</feature>
<keyword evidence="4" id="KW-1003">Cell membrane</keyword>
<dbReference type="PANTHER" id="PTHR21716">
    <property type="entry name" value="TRANSMEMBRANE PROTEIN"/>
    <property type="match status" value="1"/>
</dbReference>
<dbReference type="PANTHER" id="PTHR21716:SF53">
    <property type="entry name" value="PERMEASE PERM-RELATED"/>
    <property type="match status" value="1"/>
</dbReference>
<dbReference type="AlphaFoldDB" id="A0A521BFB4"/>
<evidence type="ECO:0000313" key="9">
    <source>
        <dbReference type="EMBL" id="SMO45784.1"/>
    </source>
</evidence>
<dbReference type="OrthoDB" id="9793390at2"/>
<comment type="similarity">
    <text evidence="2">Belongs to the autoinducer-2 exporter (AI-2E) (TC 2.A.86) family.</text>
</comment>
<gene>
    <name evidence="9" type="ORF">SAMN06269117_10540</name>
</gene>
<feature type="transmembrane region" description="Helical" evidence="8">
    <location>
        <begin position="60"/>
        <end position="83"/>
    </location>
</feature>
<feature type="transmembrane region" description="Helical" evidence="8">
    <location>
        <begin position="204"/>
        <end position="229"/>
    </location>
</feature>
<proteinExistence type="inferred from homology"/>
<feature type="transmembrane region" description="Helical" evidence="8">
    <location>
        <begin position="150"/>
        <end position="171"/>
    </location>
</feature>
<evidence type="ECO:0000256" key="4">
    <source>
        <dbReference type="ARBA" id="ARBA00022475"/>
    </source>
</evidence>
<protein>
    <submittedName>
        <fullName evidence="9">Predicted PurR-regulated permease PerM</fullName>
    </submittedName>
</protein>
<dbReference type="GO" id="GO:0005886">
    <property type="term" value="C:plasma membrane"/>
    <property type="evidence" value="ECO:0007669"/>
    <property type="project" value="UniProtKB-SubCell"/>
</dbReference>
<evidence type="ECO:0000256" key="8">
    <source>
        <dbReference type="SAM" id="Phobius"/>
    </source>
</evidence>
<keyword evidence="7 8" id="KW-0472">Membrane</keyword>
<evidence type="ECO:0000256" key="1">
    <source>
        <dbReference type="ARBA" id="ARBA00004651"/>
    </source>
</evidence>
<organism evidence="9 10">
    <name type="scientific">Balnearium lithotrophicum</name>
    <dbReference type="NCBI Taxonomy" id="223788"/>
    <lineage>
        <taxon>Bacteria</taxon>
        <taxon>Pseudomonadati</taxon>
        <taxon>Aquificota</taxon>
        <taxon>Aquificia</taxon>
        <taxon>Desulfurobacteriales</taxon>
        <taxon>Desulfurobacteriaceae</taxon>
        <taxon>Balnearium</taxon>
    </lineage>
</organism>
<feature type="transmembrane region" description="Helical" evidence="8">
    <location>
        <begin position="30"/>
        <end position="48"/>
    </location>
</feature>
<sequence length="354" mass="39573">MRNYLTEIYLTSTVILLLILLFLFEPALLPFFIASAVAYVFYPVFLFFNNLTGNRRRFSAFLTLLTMFLVLSFALFILIPSIIEQIQSFLNFLPILFEKLDSFFIKFFGKHFPLLHPFKLTTLKEIINEIYQKFGTIPIANLISKLFSGFFSAISIIINLIVIPFLTYYLLINSRKIVRIYLLIAPCSIQKELKLLLQKVHSSLSSYLIGQMAVALFVGLYIAIGLLFVGIKYSLLIGFVAGVLNMIPYVGFFSGLVPSLLLAIFDNGTLEAVIGVLTVFLTEVGLENLIYPLIMSRTTGVNPILILLSIFLGGYLGGLLGIVIGVPLAVILVPIFESFIEKKERLKSACGSNG</sequence>
<accession>A0A521BFB4</accession>
<evidence type="ECO:0000313" key="10">
    <source>
        <dbReference type="Proteomes" id="UP000317315"/>
    </source>
</evidence>
<dbReference type="InterPro" id="IPR002549">
    <property type="entry name" value="AI-2E-like"/>
</dbReference>
<reference evidence="9 10" key="1">
    <citation type="submission" date="2017-05" db="EMBL/GenBank/DDBJ databases">
        <authorList>
            <person name="Varghese N."/>
            <person name="Submissions S."/>
        </authorList>
    </citation>
    <scope>NUCLEOTIDE SEQUENCE [LARGE SCALE GENOMIC DNA]</scope>
    <source>
        <strain evidence="9 10">DSM 16304</strain>
    </source>
</reference>
<dbReference type="EMBL" id="FXTM01000005">
    <property type="protein sequence ID" value="SMO45784.1"/>
    <property type="molecule type" value="Genomic_DNA"/>
</dbReference>
<dbReference type="RefSeq" id="WP_142934397.1">
    <property type="nucleotide sequence ID" value="NZ_FXTM01000005.1"/>
</dbReference>